<keyword evidence="2" id="KW-0186">Copper</keyword>
<keyword evidence="6" id="KW-1185">Reference proteome</keyword>
<dbReference type="RefSeq" id="WP_422921111.1">
    <property type="nucleotide sequence ID" value="NZ_JAMZEJ010000011.1"/>
</dbReference>
<gene>
    <name evidence="5" type="ORF">NFI88_16090</name>
</gene>
<evidence type="ECO:0000256" key="3">
    <source>
        <dbReference type="SAM" id="Phobius"/>
    </source>
</evidence>
<accession>A0ABT1W2Y9</accession>
<dbReference type="EMBL" id="JAMZEJ010000011">
    <property type="protein sequence ID" value="MCQ8242354.1"/>
    <property type="molecule type" value="Genomic_DNA"/>
</dbReference>
<organism evidence="5 6">
    <name type="scientific">Rhizosaccharibacter radicis</name>
    <dbReference type="NCBI Taxonomy" id="2782605"/>
    <lineage>
        <taxon>Bacteria</taxon>
        <taxon>Pseudomonadati</taxon>
        <taxon>Pseudomonadota</taxon>
        <taxon>Alphaproteobacteria</taxon>
        <taxon>Acetobacterales</taxon>
        <taxon>Acetobacteraceae</taxon>
        <taxon>Rhizosaccharibacter</taxon>
    </lineage>
</organism>
<dbReference type="PANTHER" id="PTHR12151:SF25">
    <property type="entry name" value="LINALOOL DEHYDRATASE_ISOMERASE DOMAIN-CONTAINING PROTEIN"/>
    <property type="match status" value="1"/>
</dbReference>
<keyword evidence="3" id="KW-0812">Transmembrane</keyword>
<dbReference type="PROSITE" id="PS51352">
    <property type="entry name" value="THIOREDOXIN_2"/>
    <property type="match status" value="1"/>
</dbReference>
<evidence type="ECO:0000256" key="1">
    <source>
        <dbReference type="ARBA" id="ARBA00010996"/>
    </source>
</evidence>
<dbReference type="Pfam" id="PF02630">
    <property type="entry name" value="SCO1-SenC"/>
    <property type="match status" value="1"/>
</dbReference>
<keyword evidence="3" id="KW-1133">Transmembrane helix</keyword>
<dbReference type="Proteomes" id="UP001524547">
    <property type="component" value="Unassembled WGS sequence"/>
</dbReference>
<dbReference type="SUPFAM" id="SSF52833">
    <property type="entry name" value="Thioredoxin-like"/>
    <property type="match status" value="1"/>
</dbReference>
<name>A0ABT1W2Y9_9PROT</name>
<dbReference type="InterPro" id="IPR003782">
    <property type="entry name" value="SCO1/SenC"/>
</dbReference>
<reference evidence="5 6" key="1">
    <citation type="submission" date="2022-06" db="EMBL/GenBank/DDBJ databases">
        <title>Rhizosaccharibacter gen. nov. sp. nov. KSS12, endophytic bacteria isolated from sugarcane.</title>
        <authorList>
            <person name="Pitiwittayakul N."/>
        </authorList>
    </citation>
    <scope>NUCLEOTIDE SEQUENCE [LARGE SCALE GENOMIC DNA]</scope>
    <source>
        <strain evidence="5 6">KSS12</strain>
    </source>
</reference>
<evidence type="ECO:0000256" key="2">
    <source>
        <dbReference type="ARBA" id="ARBA00023008"/>
    </source>
</evidence>
<comment type="caution">
    <text evidence="5">The sequence shown here is derived from an EMBL/GenBank/DDBJ whole genome shotgun (WGS) entry which is preliminary data.</text>
</comment>
<evidence type="ECO:0000313" key="6">
    <source>
        <dbReference type="Proteomes" id="UP001524547"/>
    </source>
</evidence>
<dbReference type="Gene3D" id="3.40.30.10">
    <property type="entry name" value="Glutaredoxin"/>
    <property type="match status" value="1"/>
</dbReference>
<dbReference type="InterPro" id="IPR013766">
    <property type="entry name" value="Thioredoxin_domain"/>
</dbReference>
<evidence type="ECO:0000259" key="4">
    <source>
        <dbReference type="PROSITE" id="PS51352"/>
    </source>
</evidence>
<dbReference type="PANTHER" id="PTHR12151">
    <property type="entry name" value="ELECTRON TRANSPORT PROTIN SCO1/SENC FAMILY MEMBER"/>
    <property type="match status" value="1"/>
</dbReference>
<protein>
    <submittedName>
        <fullName evidence="5">SCO family protein</fullName>
    </submittedName>
</protein>
<evidence type="ECO:0000313" key="5">
    <source>
        <dbReference type="EMBL" id="MCQ8242354.1"/>
    </source>
</evidence>
<keyword evidence="3" id="KW-0472">Membrane</keyword>
<dbReference type="CDD" id="cd02968">
    <property type="entry name" value="SCO"/>
    <property type="match status" value="1"/>
</dbReference>
<sequence length="214" mass="22716">MTNGNQVPPATNGSGAPSLWWVLAPLGLALALLGGTLPYILSTPDTAAMGRMSAMRPVGGPFRLVDGDGRVVTEHSWPGRFLLIYFGYTHCPASCPTALNAMAEAVDGMGDAAGRVQPLFITVDPARDDRATMKDYAAQFSPRLSGLTGTPAAVAEAARHYHINYRARPQTGGGYAMDHSSIVYLMSPDGRLAAMIPADEKPDAMRRDIVAAMR</sequence>
<dbReference type="InterPro" id="IPR036249">
    <property type="entry name" value="Thioredoxin-like_sf"/>
</dbReference>
<comment type="similarity">
    <text evidence="1">Belongs to the SCO1/2 family.</text>
</comment>
<feature type="transmembrane region" description="Helical" evidence="3">
    <location>
        <begin position="20"/>
        <end position="41"/>
    </location>
</feature>
<feature type="domain" description="Thioredoxin" evidence="4">
    <location>
        <begin position="31"/>
        <end position="214"/>
    </location>
</feature>
<proteinExistence type="inferred from homology"/>